<feature type="domain" description="Stealth protein CR2 conserved region 2" evidence="4">
    <location>
        <begin position="275"/>
        <end position="379"/>
    </location>
</feature>
<evidence type="ECO:0000313" key="6">
    <source>
        <dbReference type="EMBL" id="SMX74752.1"/>
    </source>
</evidence>
<dbReference type="InterPro" id="IPR021520">
    <property type="entry name" value="Stealth_CR2"/>
</dbReference>
<feature type="domain" description="Stealth protein CR1 conserved region 1" evidence="5">
    <location>
        <begin position="234"/>
        <end position="260"/>
    </location>
</feature>
<dbReference type="GO" id="GO:0000271">
    <property type="term" value="P:polysaccharide biosynthetic process"/>
    <property type="evidence" value="ECO:0007669"/>
    <property type="project" value="UniProtKB-KW"/>
</dbReference>
<dbReference type="Proteomes" id="UP000234498">
    <property type="component" value="Unassembled WGS sequence"/>
</dbReference>
<accession>A0A2H1IIF2</accession>
<evidence type="ECO:0000256" key="1">
    <source>
        <dbReference type="ARBA" id="ARBA00007583"/>
    </source>
</evidence>
<dbReference type="EMBL" id="FXZA01000003">
    <property type="protein sequence ID" value="SMX74752.1"/>
    <property type="molecule type" value="Genomic_DNA"/>
</dbReference>
<keyword evidence="3" id="KW-0270">Exopolysaccharide synthesis</keyword>
<evidence type="ECO:0000259" key="4">
    <source>
        <dbReference type="Pfam" id="PF11380"/>
    </source>
</evidence>
<evidence type="ECO:0000313" key="7">
    <source>
        <dbReference type="Proteomes" id="UP000234498"/>
    </source>
</evidence>
<evidence type="ECO:0000259" key="5">
    <source>
        <dbReference type="Pfam" id="PF17101"/>
    </source>
</evidence>
<evidence type="ECO:0000256" key="3">
    <source>
        <dbReference type="ARBA" id="ARBA00023169"/>
    </source>
</evidence>
<evidence type="ECO:0000256" key="2">
    <source>
        <dbReference type="ARBA" id="ARBA00022679"/>
    </source>
</evidence>
<dbReference type="Pfam" id="PF17101">
    <property type="entry name" value="Stealth_CR1"/>
    <property type="match status" value="1"/>
</dbReference>
<dbReference type="Pfam" id="PF11380">
    <property type="entry name" value="Stealth_CR2"/>
    <property type="match status" value="1"/>
</dbReference>
<name>A0A2H1IIF2_BRELN</name>
<dbReference type="AlphaFoldDB" id="A0A2H1IIF2"/>
<dbReference type="InterPro" id="IPR047141">
    <property type="entry name" value="Stealth"/>
</dbReference>
<dbReference type="PANTHER" id="PTHR24045:SF0">
    <property type="entry name" value="N-ACETYLGLUCOSAMINE-1-PHOSPHOTRANSFERASE SUBUNITS ALPHA_BETA"/>
    <property type="match status" value="1"/>
</dbReference>
<protein>
    <submittedName>
        <fullName evidence="6">Stealth protein CR1, conserved region 1</fullName>
    </submittedName>
</protein>
<dbReference type="InterPro" id="IPR031358">
    <property type="entry name" value="Stealth_CR1"/>
</dbReference>
<comment type="similarity">
    <text evidence="1">Belongs to the stealth family.</text>
</comment>
<organism evidence="6 7">
    <name type="scientific">Brevibacterium linens</name>
    <dbReference type="NCBI Taxonomy" id="1703"/>
    <lineage>
        <taxon>Bacteria</taxon>
        <taxon>Bacillati</taxon>
        <taxon>Actinomycetota</taxon>
        <taxon>Actinomycetes</taxon>
        <taxon>Micrococcales</taxon>
        <taxon>Brevibacteriaceae</taxon>
        <taxon>Brevibacterium</taxon>
    </lineage>
</organism>
<sequence length="439" mass="49784">MWRSPSEARSYFAGKLTPERKAWVSKLRHGEHTWQRRSQSNRAKHESVVGSFDARKSLSESLNAVRTTLTSAGLEFVELPRLSFFSPTLVIDAEHADAVLAALDALDETGREDRTAHHSWTVRCLTADGAVLSTKRAEKHSQRNASITCLRHQFGANGRDLSAPDLAVTIELWKRMGQEVPRADGGTYIPGTRRRQQSEHDLALDYIEPTVWFHAVQNDGRLELPAAHLRKLQEPVDIVYTWVDGSDPAWRARMHAAMESADLRTTEPSALAESRFTSRDELKFSLRSLEYYASWVNHIYIVTDDQVPDWLNADHPKVSVVDHREIFADPTALPVFNSHAIESQLHHINGLCDRYVYLNDDCFFLRPTDPELFFSGNGLAHHFPSVVRIDVGGWSPRDLPIISAAKQGRDYLLETYGRTVTHRFKHTPHSQIKPVLEAM</sequence>
<gene>
    <name evidence="6" type="ORF">BLIN101_01225</name>
</gene>
<proteinExistence type="inferred from homology"/>
<dbReference type="PANTHER" id="PTHR24045">
    <property type="match status" value="1"/>
</dbReference>
<keyword evidence="2" id="KW-0808">Transferase</keyword>
<reference evidence="6 7" key="1">
    <citation type="submission" date="2017-03" db="EMBL/GenBank/DDBJ databases">
        <authorList>
            <person name="Afonso C.L."/>
            <person name="Miller P.J."/>
            <person name="Scott M.A."/>
            <person name="Spackman E."/>
            <person name="Goraichik I."/>
            <person name="Dimitrov K.M."/>
            <person name="Suarez D.L."/>
            <person name="Swayne D.E."/>
        </authorList>
    </citation>
    <scope>NUCLEOTIDE SEQUENCE [LARGE SCALE GENOMIC DNA]</scope>
    <source>
        <strain evidence="6 7">Mu101</strain>
    </source>
</reference>
<dbReference type="GO" id="GO:0016772">
    <property type="term" value="F:transferase activity, transferring phosphorus-containing groups"/>
    <property type="evidence" value="ECO:0007669"/>
    <property type="project" value="InterPro"/>
</dbReference>